<dbReference type="Gene3D" id="3.40.50.300">
    <property type="entry name" value="P-loop containing nucleotide triphosphate hydrolases"/>
    <property type="match status" value="1"/>
</dbReference>
<dbReference type="AlphaFoldDB" id="A0A2R6AGP9"/>
<evidence type="ECO:0000313" key="2">
    <source>
        <dbReference type="EMBL" id="PSN85560.1"/>
    </source>
</evidence>
<name>A0A2R6AGP9_9ARCH</name>
<dbReference type="Proteomes" id="UP000240322">
    <property type="component" value="Unassembled WGS sequence"/>
</dbReference>
<reference evidence="2 3" key="1">
    <citation type="submission" date="2017-04" db="EMBL/GenBank/DDBJ databases">
        <title>Novel microbial lineages endemic to geothermal iron-oxide mats fill important gaps in the evolutionary history of Archaea.</title>
        <authorList>
            <person name="Jay Z.J."/>
            <person name="Beam J.P."/>
            <person name="Dlakic M."/>
            <person name="Rusch D.B."/>
            <person name="Kozubal M.A."/>
            <person name="Inskeep W.P."/>
        </authorList>
    </citation>
    <scope>NUCLEOTIDE SEQUENCE [LARGE SCALE GENOMIC DNA]</scope>
    <source>
        <strain evidence="2">OSP_D</strain>
    </source>
</reference>
<dbReference type="EMBL" id="NEXE01000236">
    <property type="protein sequence ID" value="PSN85560.1"/>
    <property type="molecule type" value="Genomic_DNA"/>
</dbReference>
<accession>A0A2R6AGP9</accession>
<organism evidence="2 3">
    <name type="scientific">Candidatus Marsarchaeota G2 archaeon OSP_D</name>
    <dbReference type="NCBI Taxonomy" id="1978157"/>
    <lineage>
        <taxon>Archaea</taxon>
        <taxon>Candidatus Marsarchaeota</taxon>
        <taxon>Candidatus Marsarchaeota group 2</taxon>
    </lineage>
</organism>
<evidence type="ECO:0000256" key="1">
    <source>
        <dbReference type="SAM" id="Coils"/>
    </source>
</evidence>
<feature type="coiled-coil region" evidence="1">
    <location>
        <begin position="1"/>
        <end position="39"/>
    </location>
</feature>
<gene>
    <name evidence="2" type="ORF">B9Q03_12250</name>
</gene>
<sequence length="269" mass="30376">MSNIAQLLKKAEEKKEEQVEVKQEEAKQETQEVKVSEQRPVEVYLIHGFKGSGKTTFALSFPGNIACLAFDVSTATVHMRYYKGDKRITVVDGSAKIDSSTPKRYLESCEESYNYIIELLSNPPFVGADYIVLDNVDKVQQISEMTMRLRNGLSPFQGISNLNLWKERNLYNNFINIKAVRAAKKGVIYTVYTEISELMKDGEIIERKEVPKWVEAFTLSADDVIALSNEKGVFYATVESSKLYPQLTGKKFNVTGVGWKGVYGQVVKI</sequence>
<keyword evidence="1" id="KW-0175">Coiled coil</keyword>
<comment type="caution">
    <text evidence="2">The sequence shown here is derived from an EMBL/GenBank/DDBJ whole genome shotgun (WGS) entry which is preliminary data.</text>
</comment>
<proteinExistence type="predicted"/>
<protein>
    <submittedName>
        <fullName evidence="2">Uncharacterized protein</fullName>
    </submittedName>
</protein>
<dbReference type="SUPFAM" id="SSF52540">
    <property type="entry name" value="P-loop containing nucleoside triphosphate hydrolases"/>
    <property type="match status" value="1"/>
</dbReference>
<evidence type="ECO:0000313" key="3">
    <source>
        <dbReference type="Proteomes" id="UP000240322"/>
    </source>
</evidence>
<dbReference type="InterPro" id="IPR027417">
    <property type="entry name" value="P-loop_NTPase"/>
</dbReference>